<gene>
    <name evidence="2" type="ORF">ACFQO0_05605</name>
</gene>
<evidence type="ECO:0000313" key="2">
    <source>
        <dbReference type="EMBL" id="MFC7297903.1"/>
    </source>
</evidence>
<dbReference type="SUPFAM" id="SSF47413">
    <property type="entry name" value="lambda repressor-like DNA-binding domains"/>
    <property type="match status" value="1"/>
</dbReference>
<dbReference type="PROSITE" id="PS50943">
    <property type="entry name" value="HTH_CROC1"/>
    <property type="match status" value="1"/>
</dbReference>
<dbReference type="InterPro" id="IPR001387">
    <property type="entry name" value="Cro/C1-type_HTH"/>
</dbReference>
<keyword evidence="3" id="KW-1185">Reference proteome</keyword>
<feature type="domain" description="HTH cro/C1-type" evidence="1">
    <location>
        <begin position="1"/>
        <end position="54"/>
    </location>
</feature>
<dbReference type="Gene3D" id="1.10.260.40">
    <property type="entry name" value="lambda repressor-like DNA-binding domains"/>
    <property type="match status" value="1"/>
</dbReference>
<protein>
    <submittedName>
        <fullName evidence="2">Helix-turn-helix domain-containing protein</fullName>
    </submittedName>
</protein>
<evidence type="ECO:0000313" key="3">
    <source>
        <dbReference type="Proteomes" id="UP001596379"/>
    </source>
</evidence>
<dbReference type="InterPro" id="IPR010982">
    <property type="entry name" value="Lambda_DNA-bd_dom_sf"/>
</dbReference>
<sequence>MRTNAGFSQIRVARDSSLARGYYGQIENSKKPPPPVSTLRRITAALRLSDVDTQRLIDLAATERGASLVIPDELPKDIVQVLRQIAQKAYRLSPSQLRRIEAAIAEEPLM</sequence>
<dbReference type="Pfam" id="PF13560">
    <property type="entry name" value="HTH_31"/>
    <property type="match status" value="1"/>
</dbReference>
<evidence type="ECO:0000259" key="1">
    <source>
        <dbReference type="PROSITE" id="PS50943"/>
    </source>
</evidence>
<accession>A0ABW2J474</accession>
<dbReference type="RefSeq" id="WP_382234041.1">
    <property type="nucleotide sequence ID" value="NZ_JBHTCC010000001.1"/>
</dbReference>
<dbReference type="Proteomes" id="UP001596379">
    <property type="component" value="Unassembled WGS sequence"/>
</dbReference>
<name>A0ABW2J474_9BURK</name>
<organism evidence="2 3">
    <name type="scientific">Herminiimonas aquatilis</name>
    <dbReference type="NCBI Taxonomy" id="345342"/>
    <lineage>
        <taxon>Bacteria</taxon>
        <taxon>Pseudomonadati</taxon>
        <taxon>Pseudomonadota</taxon>
        <taxon>Betaproteobacteria</taxon>
        <taxon>Burkholderiales</taxon>
        <taxon>Oxalobacteraceae</taxon>
        <taxon>Herminiimonas</taxon>
    </lineage>
</organism>
<comment type="caution">
    <text evidence="2">The sequence shown here is derived from an EMBL/GenBank/DDBJ whole genome shotgun (WGS) entry which is preliminary data.</text>
</comment>
<reference evidence="3" key="1">
    <citation type="journal article" date="2019" name="Int. J. Syst. Evol. Microbiol.">
        <title>The Global Catalogue of Microorganisms (GCM) 10K type strain sequencing project: providing services to taxonomists for standard genome sequencing and annotation.</title>
        <authorList>
            <consortium name="The Broad Institute Genomics Platform"/>
            <consortium name="The Broad Institute Genome Sequencing Center for Infectious Disease"/>
            <person name="Wu L."/>
            <person name="Ma J."/>
        </authorList>
    </citation>
    <scope>NUCLEOTIDE SEQUENCE [LARGE SCALE GENOMIC DNA]</scope>
    <source>
        <strain evidence="3">CCUG 36956</strain>
    </source>
</reference>
<proteinExistence type="predicted"/>
<dbReference type="EMBL" id="JBHTCC010000001">
    <property type="protein sequence ID" value="MFC7297903.1"/>
    <property type="molecule type" value="Genomic_DNA"/>
</dbReference>